<reference evidence="5" key="1">
    <citation type="submission" date="2021-02" db="EMBL/GenBank/DDBJ databases">
        <authorList>
            <person name="Dougan E. K."/>
            <person name="Rhodes N."/>
            <person name="Thang M."/>
            <person name="Chan C."/>
        </authorList>
    </citation>
    <scope>NUCLEOTIDE SEQUENCE</scope>
</reference>
<proteinExistence type="inferred from homology"/>
<accession>A0A812M227</accession>
<evidence type="ECO:0000313" key="6">
    <source>
        <dbReference type="Proteomes" id="UP000649617"/>
    </source>
</evidence>
<dbReference type="InterPro" id="IPR012093">
    <property type="entry name" value="Pirin"/>
</dbReference>
<evidence type="ECO:0000256" key="2">
    <source>
        <dbReference type="PIRSR" id="PIRSR006232-1"/>
    </source>
</evidence>
<dbReference type="GO" id="GO:0046872">
    <property type="term" value="F:metal ion binding"/>
    <property type="evidence" value="ECO:0007669"/>
    <property type="project" value="UniProtKB-KW"/>
</dbReference>
<sequence>MSSVNVITDSRLFVSEPDPRWFGNPRNPTDAVAQGWTNQNWLKSRFHFNFAEYHEGPSSFGVLRVMNDDLVQGERGFGEHPHRDMEILTLIVDGELTHKDRFKARQLRLQGQQETLDRGGIQFMSAGTGIYHSEHNLAKSPLRFIQCWIAARQKLAEWVPRARGLKPHYGSSLGGKEAAAARKDQWAHLVSDEMSSARTKIKINQDCNVFATELSAGKTSQPFSIAGRQAYMLCVEGE</sequence>
<protein>
    <recommendedName>
        <fullName evidence="4">Pirin N-terminal domain-containing protein</fullName>
    </recommendedName>
</protein>
<evidence type="ECO:0000256" key="1">
    <source>
        <dbReference type="ARBA" id="ARBA00008416"/>
    </source>
</evidence>
<gene>
    <name evidence="5" type="ORF">SPIL2461_LOCUS5025</name>
</gene>
<name>A0A812M227_SYMPI</name>
<dbReference type="Gene3D" id="2.60.120.10">
    <property type="entry name" value="Jelly Rolls"/>
    <property type="match status" value="2"/>
</dbReference>
<dbReference type="PANTHER" id="PTHR43212:SF3">
    <property type="entry name" value="QUERCETIN 2,3-DIOXYGENASE"/>
    <property type="match status" value="1"/>
</dbReference>
<feature type="binding site" evidence="2">
    <location>
        <position position="132"/>
    </location>
    <ligand>
        <name>Fe cation</name>
        <dbReference type="ChEBI" id="CHEBI:24875"/>
    </ligand>
</feature>
<dbReference type="AlphaFoldDB" id="A0A812M227"/>
<dbReference type="PANTHER" id="PTHR43212">
    <property type="entry name" value="QUERCETIN 2,3-DIOXYGENASE"/>
    <property type="match status" value="1"/>
</dbReference>
<keyword evidence="2" id="KW-0479">Metal-binding</keyword>
<dbReference type="Pfam" id="PF02678">
    <property type="entry name" value="Pirin"/>
    <property type="match status" value="1"/>
</dbReference>
<dbReference type="EMBL" id="CAJNIZ010006960">
    <property type="protein sequence ID" value="CAE7254035.1"/>
    <property type="molecule type" value="Genomic_DNA"/>
</dbReference>
<dbReference type="InterPro" id="IPR011051">
    <property type="entry name" value="RmlC_Cupin_sf"/>
</dbReference>
<feature type="binding site" evidence="2">
    <location>
        <position position="80"/>
    </location>
    <ligand>
        <name>Fe cation</name>
        <dbReference type="ChEBI" id="CHEBI:24875"/>
    </ligand>
</feature>
<dbReference type="InterPro" id="IPR014710">
    <property type="entry name" value="RmlC-like_jellyroll"/>
</dbReference>
<dbReference type="SUPFAM" id="SSF51182">
    <property type="entry name" value="RmlC-like cupins"/>
    <property type="match status" value="1"/>
</dbReference>
<feature type="binding site" evidence="2">
    <location>
        <position position="134"/>
    </location>
    <ligand>
        <name>Fe cation</name>
        <dbReference type="ChEBI" id="CHEBI:24875"/>
    </ligand>
</feature>
<keyword evidence="2" id="KW-0408">Iron</keyword>
<organism evidence="5 6">
    <name type="scientific">Symbiodinium pilosum</name>
    <name type="common">Dinoflagellate</name>
    <dbReference type="NCBI Taxonomy" id="2952"/>
    <lineage>
        <taxon>Eukaryota</taxon>
        <taxon>Sar</taxon>
        <taxon>Alveolata</taxon>
        <taxon>Dinophyceae</taxon>
        <taxon>Suessiales</taxon>
        <taxon>Symbiodiniaceae</taxon>
        <taxon>Symbiodinium</taxon>
    </lineage>
</organism>
<feature type="binding site" evidence="2">
    <location>
        <position position="82"/>
    </location>
    <ligand>
        <name>Fe cation</name>
        <dbReference type="ChEBI" id="CHEBI:24875"/>
    </ligand>
</feature>
<feature type="domain" description="Pirin N-terminal" evidence="4">
    <location>
        <begin position="37"/>
        <end position="149"/>
    </location>
</feature>
<dbReference type="PIRSF" id="PIRSF006232">
    <property type="entry name" value="Pirin"/>
    <property type="match status" value="1"/>
</dbReference>
<comment type="similarity">
    <text evidence="1 3">Belongs to the pirin family.</text>
</comment>
<comment type="caution">
    <text evidence="5">The sequence shown here is derived from an EMBL/GenBank/DDBJ whole genome shotgun (WGS) entry which is preliminary data.</text>
</comment>
<comment type="cofactor">
    <cofactor evidence="2">
        <name>Fe cation</name>
        <dbReference type="ChEBI" id="CHEBI:24875"/>
    </cofactor>
    <text evidence="2">Binds 1 Fe cation per subunit.</text>
</comment>
<evidence type="ECO:0000259" key="4">
    <source>
        <dbReference type="Pfam" id="PF02678"/>
    </source>
</evidence>
<dbReference type="OrthoDB" id="198735at2759"/>
<dbReference type="CDD" id="cd02910">
    <property type="entry name" value="cupin_Yhhw_N"/>
    <property type="match status" value="1"/>
</dbReference>
<dbReference type="Proteomes" id="UP000649617">
    <property type="component" value="Unassembled WGS sequence"/>
</dbReference>
<evidence type="ECO:0000313" key="5">
    <source>
        <dbReference type="EMBL" id="CAE7254035.1"/>
    </source>
</evidence>
<evidence type="ECO:0000256" key="3">
    <source>
        <dbReference type="RuleBase" id="RU003457"/>
    </source>
</evidence>
<keyword evidence="6" id="KW-1185">Reference proteome</keyword>
<dbReference type="InterPro" id="IPR003829">
    <property type="entry name" value="Pirin_N_dom"/>
</dbReference>